<dbReference type="Proteomes" id="UP000516148">
    <property type="component" value="Chromosome"/>
</dbReference>
<dbReference type="InterPro" id="IPR021109">
    <property type="entry name" value="Peptidase_aspartic_dom_sf"/>
</dbReference>
<proteinExistence type="predicted"/>
<evidence type="ECO:0000313" key="3">
    <source>
        <dbReference type="EMBL" id="QNQ09206.1"/>
    </source>
</evidence>
<feature type="domain" description="Peptidase A2" evidence="2">
    <location>
        <begin position="27"/>
        <end position="42"/>
    </location>
</feature>
<dbReference type="EMBL" id="CP061038">
    <property type="protein sequence ID" value="QNQ09206.1"/>
    <property type="molecule type" value="Genomic_DNA"/>
</dbReference>
<keyword evidence="1" id="KW-0378">Hydrolase</keyword>
<evidence type="ECO:0000256" key="1">
    <source>
        <dbReference type="ARBA" id="ARBA00022801"/>
    </source>
</evidence>
<organism evidence="3 4">
    <name type="scientific">Sphingomonas alpina</name>
    <dbReference type="NCBI Taxonomy" id="653931"/>
    <lineage>
        <taxon>Bacteria</taxon>
        <taxon>Pseudomonadati</taxon>
        <taxon>Pseudomonadota</taxon>
        <taxon>Alphaproteobacteria</taxon>
        <taxon>Sphingomonadales</taxon>
        <taxon>Sphingomonadaceae</taxon>
        <taxon>Sphingomonas</taxon>
    </lineage>
</organism>
<evidence type="ECO:0000259" key="2">
    <source>
        <dbReference type="PROSITE" id="PS50175"/>
    </source>
</evidence>
<dbReference type="PROSITE" id="PS00141">
    <property type="entry name" value="ASP_PROTEASE"/>
    <property type="match status" value="1"/>
</dbReference>
<dbReference type="InterPro" id="IPR001995">
    <property type="entry name" value="Peptidase_A2_cat"/>
</dbReference>
<dbReference type="AlphaFoldDB" id="A0A7H0LHQ3"/>
<dbReference type="KEGG" id="spap:H3Z74_21445"/>
<accession>A0A7H0LHQ3</accession>
<dbReference type="GO" id="GO:0006508">
    <property type="term" value="P:proteolysis"/>
    <property type="evidence" value="ECO:0007669"/>
    <property type="project" value="UniProtKB-KW"/>
</dbReference>
<dbReference type="SUPFAM" id="SSF50630">
    <property type="entry name" value="Acid proteases"/>
    <property type="match status" value="2"/>
</dbReference>
<protein>
    <submittedName>
        <fullName evidence="3">Aspartyl protease family protein</fullName>
    </submittedName>
</protein>
<dbReference type="Pfam" id="PF13650">
    <property type="entry name" value="Asp_protease_2"/>
    <property type="match status" value="2"/>
</dbReference>
<dbReference type="InterPro" id="IPR001969">
    <property type="entry name" value="Aspartic_peptidase_AS"/>
</dbReference>
<name>A0A7H0LHQ3_9SPHN</name>
<dbReference type="RefSeq" id="WP_187761525.1">
    <property type="nucleotide sequence ID" value="NZ_CP061038.1"/>
</dbReference>
<sequence>MTTGELAMSMMDQRMTVPVTIGGAGPFAFIIDTGAERTVIARELATTLGLVSGRTVRVTAMTGTSSVGTVTIPSLNVSTITSPPIEAPALEAVNLGAPGMLGIDTLRGHSLAIDFETDRMTLTPSTKRSRRDGGRGDDIVVRAKSYLGQLIVTDAHYRGGRIRVILDTGSSVSMGNAALRKRIRKKGLPQQISLRSVTGGLLLADYMQVERIEVGGVGFENLPVAFAEAAPFRRFGLNDKPALLLGMDAMKLFRRVEIDFANREVRFSRPRAEDRRALAKDRNGRSLS</sequence>
<keyword evidence="4" id="KW-1185">Reference proteome</keyword>
<dbReference type="Gene3D" id="2.40.70.10">
    <property type="entry name" value="Acid Proteases"/>
    <property type="match status" value="2"/>
</dbReference>
<dbReference type="PROSITE" id="PS50175">
    <property type="entry name" value="ASP_PROT_RETROV"/>
    <property type="match status" value="1"/>
</dbReference>
<evidence type="ECO:0000313" key="4">
    <source>
        <dbReference type="Proteomes" id="UP000516148"/>
    </source>
</evidence>
<dbReference type="CDD" id="cd05483">
    <property type="entry name" value="retropepsin_like_bacteria"/>
    <property type="match status" value="1"/>
</dbReference>
<dbReference type="GO" id="GO:0004190">
    <property type="term" value="F:aspartic-type endopeptidase activity"/>
    <property type="evidence" value="ECO:0007669"/>
    <property type="project" value="InterPro"/>
</dbReference>
<gene>
    <name evidence="3" type="ORF">H3Z74_21445</name>
</gene>
<reference evidence="3 4" key="1">
    <citation type="submission" date="2020-09" db="EMBL/GenBank/DDBJ databases">
        <title>Sphingomonas sp., a new species isolated from pork steak.</title>
        <authorList>
            <person name="Heidler von Heilborn D."/>
        </authorList>
    </citation>
    <scope>NUCLEOTIDE SEQUENCE [LARGE SCALE GENOMIC DNA]</scope>
    <source>
        <strain evidence="4">S8-3T</strain>
    </source>
</reference>
<keyword evidence="3" id="KW-0645">Protease</keyword>
<dbReference type="InterPro" id="IPR034122">
    <property type="entry name" value="Retropepsin-like_bacterial"/>
</dbReference>